<proteinExistence type="predicted"/>
<organism evidence="1 2">
    <name type="scientific">candidate division Kazan bacterium RIFCSPLOWO2_01_FULL_48_13</name>
    <dbReference type="NCBI Taxonomy" id="1798539"/>
    <lineage>
        <taxon>Bacteria</taxon>
        <taxon>Bacteria division Kazan-3B-28</taxon>
    </lineage>
</organism>
<evidence type="ECO:0000313" key="1">
    <source>
        <dbReference type="EMBL" id="OGB85391.1"/>
    </source>
</evidence>
<reference evidence="1 2" key="1">
    <citation type="journal article" date="2016" name="Nat. Commun.">
        <title>Thousands of microbial genomes shed light on interconnected biogeochemical processes in an aquifer system.</title>
        <authorList>
            <person name="Anantharaman K."/>
            <person name="Brown C.T."/>
            <person name="Hug L.A."/>
            <person name="Sharon I."/>
            <person name="Castelle C.J."/>
            <person name="Probst A.J."/>
            <person name="Thomas B.C."/>
            <person name="Singh A."/>
            <person name="Wilkins M.J."/>
            <person name="Karaoz U."/>
            <person name="Brodie E.L."/>
            <person name="Williams K.H."/>
            <person name="Hubbard S.S."/>
            <person name="Banfield J.F."/>
        </authorList>
    </citation>
    <scope>NUCLEOTIDE SEQUENCE [LARGE SCALE GENOMIC DNA]</scope>
</reference>
<comment type="caution">
    <text evidence="1">The sequence shown here is derived from an EMBL/GenBank/DDBJ whole genome shotgun (WGS) entry which is preliminary data.</text>
</comment>
<dbReference type="EMBL" id="METE01000004">
    <property type="protein sequence ID" value="OGB85391.1"/>
    <property type="molecule type" value="Genomic_DNA"/>
</dbReference>
<accession>A0A1F4PNX6</accession>
<dbReference type="AlphaFoldDB" id="A0A1F4PNX6"/>
<sequence>MSQELEMTTGQAHELTLGFRRNGWTNADIKQMCEGDLLTRILPVVRGQARIEMVKHLINCVADPIIPQGYGWTVEYHDASLGLLELDPSKIELYLSKQQQVNSYIEGNKLLRKLRGLESKSVLNANVLDDWLADNSRIPEIIRIVYQIQGKLVFFWGTIYRDSDGYLYVRYLRWFVGRWHWYYRWLGYGWFSSDPAAVLESD</sequence>
<name>A0A1F4PNX6_UNCK3</name>
<evidence type="ECO:0000313" key="2">
    <source>
        <dbReference type="Proteomes" id="UP000179010"/>
    </source>
</evidence>
<protein>
    <submittedName>
        <fullName evidence="1">Uncharacterized protein</fullName>
    </submittedName>
</protein>
<dbReference type="Proteomes" id="UP000179010">
    <property type="component" value="Unassembled WGS sequence"/>
</dbReference>
<gene>
    <name evidence="1" type="ORF">A2994_02070</name>
</gene>